<organism evidence="1 2">
    <name type="scientific">Pyxicephalus adspersus</name>
    <name type="common">African bullfrog</name>
    <dbReference type="NCBI Taxonomy" id="30357"/>
    <lineage>
        <taxon>Eukaryota</taxon>
        <taxon>Metazoa</taxon>
        <taxon>Chordata</taxon>
        <taxon>Craniata</taxon>
        <taxon>Vertebrata</taxon>
        <taxon>Euteleostomi</taxon>
        <taxon>Amphibia</taxon>
        <taxon>Batrachia</taxon>
        <taxon>Anura</taxon>
        <taxon>Neobatrachia</taxon>
        <taxon>Ranoidea</taxon>
        <taxon>Pyxicephalidae</taxon>
        <taxon>Pyxicephalinae</taxon>
        <taxon>Pyxicephalus</taxon>
    </lineage>
</organism>
<keyword evidence="2" id="KW-1185">Reference proteome</keyword>
<name>A0AAV3AGX9_PYXAD</name>
<sequence length="67" mass="7848">MYSSCKRPNFIAQYHGLGHRGAQATTDLIRRDFFIQALKQRYSPMFHNVLYVSETTQITQRKPKTSI</sequence>
<protein>
    <submittedName>
        <fullName evidence="1">Uncharacterized protein</fullName>
    </submittedName>
</protein>
<dbReference type="Proteomes" id="UP001181693">
    <property type="component" value="Unassembled WGS sequence"/>
</dbReference>
<comment type="caution">
    <text evidence="1">The sequence shown here is derived from an EMBL/GenBank/DDBJ whole genome shotgun (WGS) entry which is preliminary data.</text>
</comment>
<dbReference type="AlphaFoldDB" id="A0AAV3AGX9"/>
<accession>A0AAV3AGX9</accession>
<proteinExistence type="predicted"/>
<dbReference type="EMBL" id="DYDO01000007">
    <property type="protein sequence ID" value="DBA21233.1"/>
    <property type="molecule type" value="Genomic_DNA"/>
</dbReference>
<reference evidence="1" key="1">
    <citation type="thesis" date="2020" institute="ProQuest LLC" country="789 East Eisenhower Parkway, Ann Arbor, MI, USA">
        <title>Comparative Genomics and Chromosome Evolution.</title>
        <authorList>
            <person name="Mudd A.B."/>
        </authorList>
    </citation>
    <scope>NUCLEOTIDE SEQUENCE</scope>
    <source>
        <strain evidence="1">1538</strain>
        <tissue evidence="1">Blood</tissue>
    </source>
</reference>
<evidence type="ECO:0000313" key="2">
    <source>
        <dbReference type="Proteomes" id="UP001181693"/>
    </source>
</evidence>
<evidence type="ECO:0000313" key="1">
    <source>
        <dbReference type="EMBL" id="DBA21233.1"/>
    </source>
</evidence>
<gene>
    <name evidence="1" type="ORF">GDO54_017909</name>
</gene>